<comment type="caution">
    <text evidence="3">The sequence shown here is derived from an EMBL/GenBank/DDBJ whole genome shotgun (WGS) entry which is preliminary data.</text>
</comment>
<evidence type="ECO:0000256" key="1">
    <source>
        <dbReference type="SAM" id="MobiDB-lite"/>
    </source>
</evidence>
<keyword evidence="4" id="KW-1185">Reference proteome</keyword>
<evidence type="ECO:0000313" key="4">
    <source>
        <dbReference type="Proteomes" id="UP000257109"/>
    </source>
</evidence>
<dbReference type="PANTHER" id="PTHR32108">
    <property type="entry name" value="DNA-DIRECTED RNA POLYMERASE SUBUNIT ALPHA"/>
    <property type="match status" value="1"/>
</dbReference>
<evidence type="ECO:0000313" key="3">
    <source>
        <dbReference type="EMBL" id="RDX65987.1"/>
    </source>
</evidence>
<reference evidence="3" key="1">
    <citation type="submission" date="2018-05" db="EMBL/GenBank/DDBJ databases">
        <title>Draft genome of Mucuna pruriens seed.</title>
        <authorList>
            <person name="Nnadi N.E."/>
            <person name="Vos R."/>
            <person name="Hasami M.H."/>
            <person name="Devisetty U.K."/>
            <person name="Aguiy J.C."/>
        </authorList>
    </citation>
    <scope>NUCLEOTIDE SEQUENCE [LARGE SCALE GENOMIC DNA]</scope>
    <source>
        <strain evidence="3">JCA_2017</strain>
    </source>
</reference>
<proteinExistence type="predicted"/>
<organism evidence="3 4">
    <name type="scientific">Mucuna pruriens</name>
    <name type="common">Velvet bean</name>
    <name type="synonym">Dolichos pruriens</name>
    <dbReference type="NCBI Taxonomy" id="157652"/>
    <lineage>
        <taxon>Eukaryota</taxon>
        <taxon>Viridiplantae</taxon>
        <taxon>Streptophyta</taxon>
        <taxon>Embryophyta</taxon>
        <taxon>Tracheophyta</taxon>
        <taxon>Spermatophyta</taxon>
        <taxon>Magnoliopsida</taxon>
        <taxon>eudicotyledons</taxon>
        <taxon>Gunneridae</taxon>
        <taxon>Pentapetalae</taxon>
        <taxon>rosids</taxon>
        <taxon>fabids</taxon>
        <taxon>Fabales</taxon>
        <taxon>Fabaceae</taxon>
        <taxon>Papilionoideae</taxon>
        <taxon>50 kb inversion clade</taxon>
        <taxon>NPAAA clade</taxon>
        <taxon>indigoferoid/millettioid clade</taxon>
        <taxon>Phaseoleae</taxon>
        <taxon>Mucuna</taxon>
    </lineage>
</organism>
<dbReference type="EMBL" id="QJKJ01013640">
    <property type="protein sequence ID" value="RDX65987.1"/>
    <property type="molecule type" value="Genomic_DNA"/>
</dbReference>
<protein>
    <recommendedName>
        <fullName evidence="2">Retrotransposon gag domain-containing protein</fullName>
    </recommendedName>
</protein>
<dbReference type="Pfam" id="PF03732">
    <property type="entry name" value="Retrotrans_gag"/>
    <property type="match status" value="1"/>
</dbReference>
<gene>
    <name evidence="3" type="ORF">CR513_55298</name>
</gene>
<feature type="region of interest" description="Disordered" evidence="1">
    <location>
        <begin position="526"/>
        <end position="551"/>
    </location>
</feature>
<evidence type="ECO:0000259" key="2">
    <source>
        <dbReference type="Pfam" id="PF03732"/>
    </source>
</evidence>
<accession>A0A371EIV0</accession>
<sequence length="569" mass="63364">MHRLTSQWPRSPNLPHYSYPSGPPGQVGVTFRHSEVTPVRDEKISSLEQRVRLIEGTGGHGLDAADLCLMPDVALPADFKTPKFEKYKGSSCPRVHLAMYCRKMAAYVHHDKILVHCFQDSLTGPALTWYVNLEKGQVKTWRDLAEAFVRQYRYNEDMAPDRSRLQNLSKMGSEGFKDYAQRWRELAAQVKPPLTEKEMVSLFIETLSSPFYDKAVGSVASSFADLVIVGERIKSGLKRGRISSNSTSSARKPMPERRKGETNAVTIDPSKPYGPGGSSSATPVTLSPPRVVVSTNPPNPSGVEAASPTDTQNPRPSRPRRIFTSTPMSYTTLFHQLLQKRIITTAPLRPLEAPYPQNYNPNAKCEYHEGGPGHTTENCWALRHKIQDLLEGGWLNFKEGGPNVSTNPLPPHRGTSVNTLDHELARQGTRGPTVFQVAVVEQAEIPWQKPVTIYYDPVQISGPPLSISVPAQPAYHDNHAVLWRYELTMPEVPKEEEHAKEVINIAESGGITRSGRIYTLEVLRGPETHKETHGPTRKAPATSAPAQTPGKEAEEFLKIIRHSEYQLLD</sequence>
<name>A0A371EIV0_MUCPR</name>
<dbReference type="OrthoDB" id="686606at2759"/>
<dbReference type="InterPro" id="IPR005162">
    <property type="entry name" value="Retrotrans_gag_dom"/>
</dbReference>
<dbReference type="Proteomes" id="UP000257109">
    <property type="component" value="Unassembled WGS sequence"/>
</dbReference>
<dbReference type="PANTHER" id="PTHR32108:SF9">
    <property type="entry name" value="REVERSE TRANSCRIPTASE RNASE H-LIKE DOMAIN-CONTAINING PROTEIN"/>
    <property type="match status" value="1"/>
</dbReference>
<feature type="non-terminal residue" evidence="3">
    <location>
        <position position="1"/>
    </location>
</feature>
<dbReference type="AlphaFoldDB" id="A0A371EIV0"/>
<feature type="region of interest" description="Disordered" evidence="1">
    <location>
        <begin position="239"/>
        <end position="323"/>
    </location>
</feature>
<feature type="domain" description="Retrotransposon gag" evidence="2">
    <location>
        <begin position="120"/>
        <end position="207"/>
    </location>
</feature>